<feature type="transmembrane region" description="Helical" evidence="1">
    <location>
        <begin position="52"/>
        <end position="70"/>
    </location>
</feature>
<evidence type="ECO:0000256" key="1">
    <source>
        <dbReference type="SAM" id="Phobius"/>
    </source>
</evidence>
<keyword evidence="1" id="KW-0472">Membrane</keyword>
<dbReference type="Proteomes" id="UP000178880">
    <property type="component" value="Unassembled WGS sequence"/>
</dbReference>
<evidence type="ECO:0008006" key="4">
    <source>
        <dbReference type="Google" id="ProtNLM"/>
    </source>
</evidence>
<sequence length="126" mass="14150">MNTSPHSVRATTIILRWGLAFVFFYAAIAGLVRPEDWVVFFPKFLRDMLPQQFLLTGFSLFEIFLAAWLFWGKKLVWSAAVSVAMLVGIVVFNFDLMPIVFRDIGLMFAALALLELARGSSGKVEG</sequence>
<accession>A0A1G2CDX9</accession>
<keyword evidence="1" id="KW-1133">Transmembrane helix</keyword>
<feature type="transmembrane region" description="Helical" evidence="1">
    <location>
        <begin position="75"/>
        <end position="93"/>
    </location>
</feature>
<dbReference type="AlphaFoldDB" id="A0A1G2CDX9"/>
<gene>
    <name evidence="2" type="ORF">A2945_02985</name>
</gene>
<proteinExistence type="predicted"/>
<comment type="caution">
    <text evidence="2">The sequence shown here is derived from an EMBL/GenBank/DDBJ whole genome shotgun (WGS) entry which is preliminary data.</text>
</comment>
<name>A0A1G2CDX9_9BACT</name>
<dbReference type="STRING" id="1798650.A2945_02985"/>
<dbReference type="EMBL" id="MHLA01000014">
    <property type="protein sequence ID" value="OGY99585.1"/>
    <property type="molecule type" value="Genomic_DNA"/>
</dbReference>
<protein>
    <recommendedName>
        <fullName evidence="4">DoxX family protein</fullName>
    </recommendedName>
</protein>
<keyword evidence="1" id="KW-0812">Transmembrane</keyword>
<organism evidence="2 3">
    <name type="scientific">Candidatus Liptonbacteria bacterium RIFCSPLOWO2_01_FULL_52_25</name>
    <dbReference type="NCBI Taxonomy" id="1798650"/>
    <lineage>
        <taxon>Bacteria</taxon>
        <taxon>Candidatus Liptoniibacteriota</taxon>
    </lineage>
</organism>
<reference evidence="2 3" key="1">
    <citation type="journal article" date="2016" name="Nat. Commun.">
        <title>Thousands of microbial genomes shed light on interconnected biogeochemical processes in an aquifer system.</title>
        <authorList>
            <person name="Anantharaman K."/>
            <person name="Brown C.T."/>
            <person name="Hug L.A."/>
            <person name="Sharon I."/>
            <person name="Castelle C.J."/>
            <person name="Probst A.J."/>
            <person name="Thomas B.C."/>
            <person name="Singh A."/>
            <person name="Wilkins M.J."/>
            <person name="Karaoz U."/>
            <person name="Brodie E.L."/>
            <person name="Williams K.H."/>
            <person name="Hubbard S.S."/>
            <person name="Banfield J.F."/>
        </authorList>
    </citation>
    <scope>NUCLEOTIDE SEQUENCE [LARGE SCALE GENOMIC DNA]</scope>
</reference>
<evidence type="ECO:0000313" key="2">
    <source>
        <dbReference type="EMBL" id="OGY99585.1"/>
    </source>
</evidence>
<feature type="transmembrane region" description="Helical" evidence="1">
    <location>
        <begin position="12"/>
        <end position="32"/>
    </location>
</feature>
<evidence type="ECO:0000313" key="3">
    <source>
        <dbReference type="Proteomes" id="UP000178880"/>
    </source>
</evidence>